<evidence type="ECO:0000256" key="1">
    <source>
        <dbReference type="ARBA" id="ARBA00022723"/>
    </source>
</evidence>
<keyword evidence="2" id="KW-0378">Hydrolase</keyword>
<dbReference type="EMBL" id="AHOP02000044">
    <property type="protein sequence ID" value="EMO39914.1"/>
    <property type="molecule type" value="Genomic_DNA"/>
</dbReference>
<comment type="caution">
    <text evidence="5">The sequence shown here is derived from an EMBL/GenBank/DDBJ whole genome shotgun (WGS) entry which is preliminary data.</text>
</comment>
<reference evidence="5 6" key="1">
    <citation type="submission" date="2013-01" db="EMBL/GenBank/DDBJ databases">
        <authorList>
            <person name="Harkins D.M."/>
            <person name="Durkin A.S."/>
            <person name="Brinkac L.M."/>
            <person name="Haft D.H."/>
            <person name="Selengut J.D."/>
            <person name="Sanka R."/>
            <person name="DePew J."/>
            <person name="Purushe J."/>
            <person name="Matthias M.A."/>
            <person name="Vinetz J.M."/>
            <person name="Sutton G.G."/>
            <person name="Nierman W.C."/>
            <person name="Fouts D.E."/>
        </authorList>
    </citation>
    <scope>NUCLEOTIDE SEQUENCE [LARGE SCALE GENOMIC DNA]</scope>
    <source>
        <strain evidence="5 6">ZUN142</strain>
    </source>
</reference>
<keyword evidence="3" id="KW-0472">Membrane</keyword>
<dbReference type="InterPro" id="IPR004843">
    <property type="entry name" value="Calcineurin-like_PHP"/>
</dbReference>
<evidence type="ECO:0000259" key="4">
    <source>
        <dbReference type="Pfam" id="PF00149"/>
    </source>
</evidence>
<dbReference type="GO" id="GO:0046872">
    <property type="term" value="F:metal ion binding"/>
    <property type="evidence" value="ECO:0007669"/>
    <property type="project" value="UniProtKB-KW"/>
</dbReference>
<dbReference type="PANTHER" id="PTHR31302:SF31">
    <property type="entry name" value="PHOSPHODIESTERASE YAEI"/>
    <property type="match status" value="1"/>
</dbReference>
<keyword evidence="3" id="KW-0812">Transmembrane</keyword>
<feature type="domain" description="Calcineurin-like phosphoesterase" evidence="4">
    <location>
        <begin position="56"/>
        <end position="218"/>
    </location>
</feature>
<evidence type="ECO:0000256" key="3">
    <source>
        <dbReference type="SAM" id="Phobius"/>
    </source>
</evidence>
<keyword evidence="1" id="KW-0479">Metal-binding</keyword>
<proteinExistence type="predicted"/>
<accession>M6UFR0</accession>
<keyword evidence="3" id="KW-1133">Transmembrane helix</keyword>
<dbReference type="AlphaFoldDB" id="M6UFR0"/>
<dbReference type="GO" id="GO:0016020">
    <property type="term" value="C:membrane"/>
    <property type="evidence" value="ECO:0007669"/>
    <property type="project" value="GOC"/>
</dbReference>
<dbReference type="CDD" id="cd07385">
    <property type="entry name" value="MPP_YkuE_C"/>
    <property type="match status" value="1"/>
</dbReference>
<dbReference type="Proteomes" id="UP000012153">
    <property type="component" value="Unassembled WGS sequence"/>
</dbReference>
<protein>
    <submittedName>
        <fullName evidence="5">Calcineurin-like phosphoesterase family protein</fullName>
    </submittedName>
</protein>
<evidence type="ECO:0000313" key="6">
    <source>
        <dbReference type="Proteomes" id="UP000012153"/>
    </source>
</evidence>
<evidence type="ECO:0000313" key="5">
    <source>
        <dbReference type="EMBL" id="EMO39914.1"/>
    </source>
</evidence>
<dbReference type="SUPFAM" id="SSF56300">
    <property type="entry name" value="Metallo-dependent phosphatases"/>
    <property type="match status" value="1"/>
</dbReference>
<dbReference type="InterPro" id="IPR029052">
    <property type="entry name" value="Metallo-depent_PP-like"/>
</dbReference>
<name>M6UFR0_9LEPT</name>
<dbReference type="Pfam" id="PF00149">
    <property type="entry name" value="Metallophos"/>
    <property type="match status" value="1"/>
</dbReference>
<dbReference type="PANTHER" id="PTHR31302">
    <property type="entry name" value="TRANSMEMBRANE PROTEIN WITH METALLOPHOSPHOESTERASE DOMAIN-RELATED"/>
    <property type="match status" value="1"/>
</dbReference>
<gene>
    <name evidence="5" type="ORF">LEP1GSC186_1709</name>
</gene>
<sequence length="281" mass="32722">MFFCVVLVYMRKLKFYVILILFLIGVNCLIIERYWVRFQKYEFKSEKVTKDFDGYRIVIVSDLHYGFLNPEFWVRWVIKEVNSQNADLVVGLGDYVKKRNTDIELLKVWPILKELKAKDGVYFVNGNHDHWANNELSLELLEKSGRSIRNKNIVIRRNVSQFILAGIGDFWEDRTDIDSVLFGTSPQDLRIVLSHNPDSSNTKHKEKVDLFLTGHTHGGQVRIPFFNFSPILPVKDSNFDIGFKKNKFDENVFISAGIGWSILPIRFFCPSEIPVIVLRSP</sequence>
<dbReference type="Gene3D" id="3.60.21.10">
    <property type="match status" value="1"/>
</dbReference>
<dbReference type="GO" id="GO:0009245">
    <property type="term" value="P:lipid A biosynthetic process"/>
    <property type="evidence" value="ECO:0007669"/>
    <property type="project" value="TreeGrafter"/>
</dbReference>
<dbReference type="GO" id="GO:0008758">
    <property type="term" value="F:UDP-2,3-diacylglucosamine hydrolase activity"/>
    <property type="evidence" value="ECO:0007669"/>
    <property type="project" value="TreeGrafter"/>
</dbReference>
<evidence type="ECO:0000256" key="2">
    <source>
        <dbReference type="ARBA" id="ARBA00022801"/>
    </source>
</evidence>
<organism evidence="5 6">
    <name type="scientific">Leptospira noguchii serovar Autumnalis str. ZUN142</name>
    <dbReference type="NCBI Taxonomy" id="1085540"/>
    <lineage>
        <taxon>Bacteria</taxon>
        <taxon>Pseudomonadati</taxon>
        <taxon>Spirochaetota</taxon>
        <taxon>Spirochaetia</taxon>
        <taxon>Leptospirales</taxon>
        <taxon>Leptospiraceae</taxon>
        <taxon>Leptospira</taxon>
    </lineage>
</organism>
<dbReference type="InterPro" id="IPR051158">
    <property type="entry name" value="Metallophosphoesterase_sf"/>
</dbReference>
<feature type="transmembrane region" description="Helical" evidence="3">
    <location>
        <begin position="15"/>
        <end position="36"/>
    </location>
</feature>